<evidence type="ECO:0000313" key="24">
    <source>
        <dbReference type="Proteomes" id="UP000515150"/>
    </source>
</evidence>
<dbReference type="Pfam" id="PF00051">
    <property type="entry name" value="Kringle"/>
    <property type="match status" value="2"/>
</dbReference>
<evidence type="ECO:0000256" key="1">
    <source>
        <dbReference type="ARBA" id="ARBA00001538"/>
    </source>
</evidence>
<gene>
    <name evidence="25 26" type="primary">plat</name>
</gene>
<evidence type="ECO:0000256" key="2">
    <source>
        <dbReference type="ARBA" id="ARBA00004239"/>
    </source>
</evidence>
<feature type="disulfide bond" evidence="15">
    <location>
        <begin position="260"/>
        <end position="302"/>
    </location>
</feature>
<dbReference type="PROSITE" id="PS50070">
    <property type="entry name" value="KRINGLE_2"/>
    <property type="match status" value="2"/>
</dbReference>
<keyword evidence="12" id="KW-0617">Plasminogen activation</keyword>
<dbReference type="GO" id="GO:0031639">
    <property type="term" value="P:plasminogen activation"/>
    <property type="evidence" value="ECO:0007669"/>
    <property type="project" value="InterPro"/>
</dbReference>
<keyword evidence="24" id="KW-1185">Reference proteome</keyword>
<dbReference type="PROSITE" id="PS00134">
    <property type="entry name" value="TRYPSIN_HIS"/>
    <property type="match status" value="1"/>
</dbReference>
<dbReference type="CTD" id="5327"/>
<dbReference type="PROSITE" id="PS00135">
    <property type="entry name" value="TRYPSIN_SER"/>
    <property type="match status" value="1"/>
</dbReference>
<dbReference type="SUPFAM" id="SSF57440">
    <property type="entry name" value="Kringle-like"/>
    <property type="match status" value="2"/>
</dbReference>
<feature type="region of interest" description="Disordered" evidence="19">
    <location>
        <begin position="331"/>
        <end position="354"/>
    </location>
</feature>
<evidence type="ECO:0000256" key="13">
    <source>
        <dbReference type="ARBA" id="ARBA00036320"/>
    </source>
</evidence>
<dbReference type="GO" id="GO:1901701">
    <property type="term" value="P:cellular response to oxygen-containing compound"/>
    <property type="evidence" value="ECO:0007669"/>
    <property type="project" value="UniProtKB-ARBA"/>
</dbReference>
<feature type="disulfide bond" evidence="15">
    <location>
        <begin position="65"/>
        <end position="93"/>
    </location>
</feature>
<keyword evidence="3" id="KW-0964">Secreted</keyword>
<evidence type="ECO:0000256" key="18">
    <source>
        <dbReference type="RuleBase" id="RU363034"/>
    </source>
</evidence>
<dbReference type="PANTHER" id="PTHR24264">
    <property type="entry name" value="TRYPSIN-RELATED"/>
    <property type="match status" value="1"/>
</dbReference>
<evidence type="ECO:0000313" key="25">
    <source>
        <dbReference type="RefSeq" id="XP_029017360.1"/>
    </source>
</evidence>
<dbReference type="PROSITE" id="PS00021">
    <property type="entry name" value="KRINGLE_1"/>
    <property type="match status" value="2"/>
</dbReference>
<evidence type="ECO:0000256" key="12">
    <source>
        <dbReference type="ARBA" id="ARBA00023202"/>
    </source>
</evidence>
<dbReference type="RefSeq" id="XP_029017360.1">
    <property type="nucleotide sequence ID" value="XM_029161527.3"/>
</dbReference>
<dbReference type="InterPro" id="IPR050127">
    <property type="entry name" value="Serine_Proteases_S1"/>
</dbReference>
<comment type="subcellular location">
    <subcellularLocation>
        <location evidence="2">Secreted</location>
        <location evidence="2">Extracellular space</location>
    </subcellularLocation>
</comment>
<evidence type="ECO:0000256" key="6">
    <source>
        <dbReference type="ARBA" id="ARBA00022670"/>
    </source>
</evidence>
<keyword evidence="6 18" id="KW-0645">Protease</keyword>
<accession>A0A6P7NGZ8</accession>
<evidence type="ECO:0000259" key="22">
    <source>
        <dbReference type="PROSITE" id="PS50070"/>
    </source>
</evidence>
<keyword evidence="7 20" id="KW-0732">Signal</keyword>
<dbReference type="InterPro" id="IPR001314">
    <property type="entry name" value="Peptidase_S1A"/>
</dbReference>
<dbReference type="SMART" id="SM00181">
    <property type="entry name" value="EGF"/>
    <property type="match status" value="1"/>
</dbReference>
<dbReference type="SMART" id="SM00130">
    <property type="entry name" value="KR"/>
    <property type="match status" value="2"/>
</dbReference>
<reference evidence="25 26" key="1">
    <citation type="submission" date="2025-04" db="UniProtKB">
        <authorList>
            <consortium name="RefSeq"/>
        </authorList>
    </citation>
    <scope>IDENTIFICATION</scope>
</reference>
<feature type="active site" description="Charge relay system" evidence="14">
    <location>
        <position position="556"/>
    </location>
</feature>
<dbReference type="Proteomes" id="UP000515150">
    <property type="component" value="Chromosome 9"/>
</dbReference>
<keyword evidence="11" id="KW-0325">Glycoprotein</keyword>
<dbReference type="Pfam" id="PF00089">
    <property type="entry name" value="Trypsin"/>
    <property type="match status" value="1"/>
</dbReference>
<evidence type="ECO:0000256" key="3">
    <source>
        <dbReference type="ARBA" id="ARBA00022525"/>
    </source>
</evidence>
<dbReference type="Gene3D" id="2.40.20.10">
    <property type="entry name" value="Plasminogen Kringle 4"/>
    <property type="match status" value="2"/>
</dbReference>
<evidence type="ECO:0000259" key="21">
    <source>
        <dbReference type="PROSITE" id="PS50026"/>
    </source>
</evidence>
<proteinExistence type="predicted"/>
<dbReference type="CDD" id="cd00054">
    <property type="entry name" value="EGF_CA"/>
    <property type="match status" value="1"/>
</dbReference>
<dbReference type="GO" id="GO:0005615">
    <property type="term" value="C:extracellular space"/>
    <property type="evidence" value="ECO:0007669"/>
    <property type="project" value="TreeGrafter"/>
</dbReference>
<evidence type="ECO:0000256" key="11">
    <source>
        <dbReference type="ARBA" id="ARBA00023180"/>
    </source>
</evidence>
<feature type="disulfide bond" evidence="15">
    <location>
        <begin position="109"/>
        <end position="120"/>
    </location>
</feature>
<evidence type="ECO:0000256" key="17">
    <source>
        <dbReference type="PROSITE-ProRule" id="PRU00121"/>
    </source>
</evidence>
<feature type="disulfide bond" evidence="15">
    <location>
        <begin position="239"/>
        <end position="320"/>
    </location>
</feature>
<keyword evidence="10 15" id="KW-1015">Disulfide bond</keyword>
<dbReference type="KEGG" id="bspl:114861864"/>
<dbReference type="GO" id="GO:0004252">
    <property type="term" value="F:serine-type endopeptidase activity"/>
    <property type="evidence" value="ECO:0007669"/>
    <property type="project" value="UniProtKB-EC"/>
</dbReference>
<dbReference type="AlphaFoldDB" id="A0A6P7NGZ8"/>
<dbReference type="PRINTS" id="PR00722">
    <property type="entry name" value="CHYMOTRYPSIN"/>
</dbReference>
<evidence type="ECO:0000259" key="23">
    <source>
        <dbReference type="PROSITE" id="PS50240"/>
    </source>
</evidence>
<feature type="disulfide bond" evidence="15">
    <location>
        <begin position="202"/>
        <end position="226"/>
    </location>
</feature>
<comment type="caution">
    <text evidence="16">Lacks conserved residue(s) required for the propagation of feature annotation.</text>
</comment>
<dbReference type="InterPro" id="IPR043504">
    <property type="entry name" value="Peptidase_S1_PA_chymotrypsin"/>
</dbReference>
<dbReference type="PANTHER" id="PTHR24264:SF42">
    <property type="entry name" value="TISSUE-TYPE PLASMINOGEN ACTIVATOR"/>
    <property type="match status" value="1"/>
</dbReference>
<dbReference type="InterPro" id="IPR026280">
    <property type="entry name" value="Tissue_plasm_act"/>
</dbReference>
<evidence type="ECO:0000256" key="9">
    <source>
        <dbReference type="ARBA" id="ARBA00022825"/>
    </source>
</evidence>
<feature type="disulfide bond" evidence="15">
    <location>
        <begin position="525"/>
        <end position="541"/>
    </location>
</feature>
<name>A0A6P7NGZ8_BETSP</name>
<feature type="domain" description="Kringle" evidence="22">
    <location>
        <begin position="149"/>
        <end position="231"/>
    </location>
</feature>
<dbReference type="GeneID" id="114861864"/>
<protein>
    <submittedName>
        <fullName evidence="25 26">Tissue-type plasminogen activator isoform X1</fullName>
    </submittedName>
</protein>
<dbReference type="PROSITE" id="PS50026">
    <property type="entry name" value="EGF_3"/>
    <property type="match status" value="1"/>
</dbReference>
<feature type="disulfide bond" description="Interchain (between A and B chains)" evidence="15">
    <location>
        <begin position="345"/>
        <end position="479"/>
    </location>
</feature>
<comment type="catalytic activity">
    <reaction evidence="1">
        <text>Specific cleavage of Arg-|-Val bond in plasminogen to form plasmin.</text>
        <dbReference type="EC" id="3.4.21.68"/>
    </reaction>
</comment>
<dbReference type="PIRSF" id="PIRSF001145">
    <property type="entry name" value="Tissue_plasm_act"/>
    <property type="match status" value="1"/>
</dbReference>
<dbReference type="GO" id="GO:0014909">
    <property type="term" value="P:smooth muscle cell migration"/>
    <property type="evidence" value="ECO:0007669"/>
    <property type="project" value="TreeGrafter"/>
</dbReference>
<dbReference type="SMART" id="SM00020">
    <property type="entry name" value="Tryp_SPc"/>
    <property type="match status" value="1"/>
</dbReference>
<evidence type="ECO:0000256" key="5">
    <source>
        <dbReference type="ARBA" id="ARBA00022572"/>
    </source>
</evidence>
<feature type="signal peptide" evidence="20">
    <location>
        <begin position="1"/>
        <end position="21"/>
    </location>
</feature>
<keyword evidence="4 16" id="KW-0245">EGF-like domain</keyword>
<keyword evidence="8 18" id="KW-0378">Hydrolase</keyword>
<keyword evidence="9 18" id="KW-0720">Serine protease</keyword>
<feature type="domain" description="Peptidase S1" evidence="23">
    <location>
        <begin position="360"/>
        <end position="604"/>
    </location>
</feature>
<dbReference type="InterPro" id="IPR000742">
    <property type="entry name" value="EGF"/>
</dbReference>
<dbReference type="InterPro" id="IPR018114">
    <property type="entry name" value="TRYPSIN_HIS"/>
</dbReference>
<evidence type="ECO:0000256" key="20">
    <source>
        <dbReference type="SAM" id="SignalP"/>
    </source>
</evidence>
<dbReference type="FunFam" id="2.10.25.10:FF:000695">
    <property type="entry name" value="Plasminogen activator"/>
    <property type="match status" value="1"/>
</dbReference>
<evidence type="ECO:0000313" key="26">
    <source>
        <dbReference type="RefSeq" id="XP_029017361.1"/>
    </source>
</evidence>
<dbReference type="InterPro" id="IPR033116">
    <property type="entry name" value="TRYPSIN_SER"/>
</dbReference>
<dbReference type="Gene3D" id="2.40.10.10">
    <property type="entry name" value="Trypsin-like serine proteases"/>
    <property type="match status" value="2"/>
</dbReference>
<evidence type="ECO:0000256" key="10">
    <source>
        <dbReference type="ARBA" id="ARBA00023157"/>
    </source>
</evidence>
<feature type="disulfide bond" evidence="15">
    <location>
        <begin position="291"/>
        <end position="315"/>
    </location>
</feature>
<evidence type="ECO:0000256" key="8">
    <source>
        <dbReference type="ARBA" id="ARBA00022801"/>
    </source>
</evidence>
<dbReference type="GO" id="GO:0033993">
    <property type="term" value="P:response to lipid"/>
    <property type="evidence" value="ECO:0007669"/>
    <property type="project" value="UniProtKB-ARBA"/>
</dbReference>
<dbReference type="FunFam" id="2.40.10.10:FF:000003">
    <property type="entry name" value="Transmembrane serine protease 3"/>
    <property type="match status" value="1"/>
</dbReference>
<evidence type="ECO:0000256" key="19">
    <source>
        <dbReference type="SAM" id="MobiDB-lite"/>
    </source>
</evidence>
<feature type="disulfide bond" evidence="15">
    <location>
        <begin position="399"/>
        <end position="468"/>
    </location>
</feature>
<feature type="compositionally biased region" description="Polar residues" evidence="19">
    <location>
        <begin position="331"/>
        <end position="347"/>
    </location>
</feature>
<feature type="active site" description="Charge relay system" evidence="14">
    <location>
        <position position="455"/>
    </location>
</feature>
<dbReference type="InterPro" id="IPR009003">
    <property type="entry name" value="Peptidase_S1_PA"/>
</dbReference>
<dbReference type="PROSITE" id="PS01186">
    <property type="entry name" value="EGF_2"/>
    <property type="match status" value="1"/>
</dbReference>
<feature type="disulfide bond" evidence="15">
    <location>
        <begin position="391"/>
        <end position="407"/>
    </location>
</feature>
<feature type="disulfide bond" evidence="15">
    <location>
        <begin position="150"/>
        <end position="231"/>
    </location>
</feature>
<dbReference type="InterPro" id="IPR013806">
    <property type="entry name" value="Kringle-like"/>
</dbReference>
<dbReference type="CDD" id="cd00108">
    <property type="entry name" value="KR"/>
    <property type="match status" value="2"/>
</dbReference>
<dbReference type="InterPro" id="IPR000001">
    <property type="entry name" value="Kringle"/>
</dbReference>
<dbReference type="CDD" id="cd00190">
    <property type="entry name" value="Tryp_SPc"/>
    <property type="match status" value="1"/>
</dbReference>
<dbReference type="PROSITE" id="PS00022">
    <property type="entry name" value="EGF_1"/>
    <property type="match status" value="1"/>
</dbReference>
<feature type="disulfide bond" evidence="15 16">
    <location>
        <begin position="114"/>
        <end position="131"/>
    </location>
</feature>
<evidence type="ECO:0000256" key="14">
    <source>
        <dbReference type="PIRSR" id="PIRSR001145-1"/>
    </source>
</evidence>
<comment type="catalytic activity">
    <reaction evidence="13">
        <text>Preferential cleavage: Arg-|-Xaa, Lys-|-Xaa.</text>
        <dbReference type="EC" id="3.4.21.4"/>
    </reaction>
</comment>
<dbReference type="FunFam" id="2.40.20.10:FF:000001">
    <property type="entry name" value="Urokinase-type plasminogen activator"/>
    <property type="match status" value="2"/>
</dbReference>
<feature type="domain" description="Kringle" evidence="22">
    <location>
        <begin position="238"/>
        <end position="320"/>
    </location>
</feature>
<dbReference type="InterPro" id="IPR018056">
    <property type="entry name" value="Kringle_CS"/>
</dbReference>
<dbReference type="Gene3D" id="2.10.25.10">
    <property type="entry name" value="Laminin"/>
    <property type="match status" value="1"/>
</dbReference>
<evidence type="ECO:0000256" key="4">
    <source>
        <dbReference type="ARBA" id="ARBA00022536"/>
    </source>
</evidence>
<dbReference type="RefSeq" id="XP_029017361.1">
    <property type="nucleotide sequence ID" value="XM_029161528.3"/>
</dbReference>
<dbReference type="PRINTS" id="PR00018">
    <property type="entry name" value="KRINGLE"/>
</dbReference>
<feature type="disulfide bond" evidence="15">
    <location>
        <begin position="493"/>
        <end position="562"/>
    </location>
</feature>
<evidence type="ECO:0000256" key="7">
    <source>
        <dbReference type="ARBA" id="ARBA00022729"/>
    </source>
</evidence>
<dbReference type="Gene3D" id="2.10.70.10">
    <property type="entry name" value="Complement Module, domain 1"/>
    <property type="match status" value="1"/>
</dbReference>
<dbReference type="OrthoDB" id="6020543at2759"/>
<dbReference type="InterPro" id="IPR038178">
    <property type="entry name" value="Kringle_sf"/>
</dbReference>
<organism evidence="24 25">
    <name type="scientific">Betta splendens</name>
    <name type="common">Siamese fighting fish</name>
    <dbReference type="NCBI Taxonomy" id="158456"/>
    <lineage>
        <taxon>Eukaryota</taxon>
        <taxon>Metazoa</taxon>
        <taxon>Chordata</taxon>
        <taxon>Craniata</taxon>
        <taxon>Vertebrata</taxon>
        <taxon>Euteleostomi</taxon>
        <taxon>Actinopterygii</taxon>
        <taxon>Neopterygii</taxon>
        <taxon>Teleostei</taxon>
        <taxon>Neoteleostei</taxon>
        <taxon>Acanthomorphata</taxon>
        <taxon>Anabantaria</taxon>
        <taxon>Anabantiformes</taxon>
        <taxon>Anabantoidei</taxon>
        <taxon>Osphronemidae</taxon>
        <taxon>Betta</taxon>
    </lineage>
</organism>
<feature type="domain" description="EGF-like" evidence="21">
    <location>
        <begin position="105"/>
        <end position="143"/>
    </location>
</feature>
<dbReference type="PROSITE" id="PS50240">
    <property type="entry name" value="TRYPSIN_DOM"/>
    <property type="match status" value="1"/>
</dbReference>
<keyword evidence="5 17" id="KW-0420">Kringle</keyword>
<feature type="chain" id="PRO_5044651791" evidence="20">
    <location>
        <begin position="22"/>
        <end position="608"/>
    </location>
</feature>
<feature type="disulfide bond" evidence="15">
    <location>
        <begin position="552"/>
        <end position="580"/>
    </location>
</feature>
<dbReference type="InterPro" id="IPR001254">
    <property type="entry name" value="Trypsin_dom"/>
</dbReference>
<evidence type="ECO:0000256" key="16">
    <source>
        <dbReference type="PROSITE-ProRule" id="PRU00076"/>
    </source>
</evidence>
<dbReference type="GeneTree" id="ENSGT00940000158930"/>
<dbReference type="SUPFAM" id="SSF50494">
    <property type="entry name" value="Trypsin-like serine proteases"/>
    <property type="match status" value="1"/>
</dbReference>
<feature type="disulfide bond" evidence="15 16">
    <location>
        <begin position="133"/>
        <end position="142"/>
    </location>
</feature>
<feature type="active site" description="Charge relay system" evidence="14">
    <location>
        <position position="406"/>
    </location>
</feature>
<feature type="disulfide bond" evidence="15">
    <location>
        <begin position="171"/>
        <end position="213"/>
    </location>
</feature>
<dbReference type="SUPFAM" id="SSF57603">
    <property type="entry name" value="FnI-like domain"/>
    <property type="match status" value="1"/>
</dbReference>
<sequence>MIRSLGCLILLSALCCRLADSVEPRRTKRGTRFYRGEPERRPAARALFIVHVQKSSPSSAARSRCVDAETSALRLFGDTWLRWRGQRVEYCRCTLRGQELCHTVPVVNCYVSHCYNGGTCKEAVYTADYICQCPEGFSGPQCEINASEKCVVGTGESFRGTWSLSRSGAECLNWNATALRGRRFTARRADAGSLGLGNHNYCRNPDNDSAPWCYVYKGSQVVWDVCSLPKCPEDRLAECVLGSGRSYRGTASVTRSGARCLPWDAPALRRKLYNAWRPDALQLGLSGHGFCRNPDGDAGPWCHTYSNAQLTWELCDVPKCSIRPSTITTLGPRAPTTNNNNGATCGQRSDDSQNRPSYRIFGGRLSNITEQPWQAIINVYQARSKQHFYRCGGVLIDSCWVLSAAHCFEENEKAERLEVILGRTFRKQSEGGDQVFEVEKYWIHEKFDPESFDNDIALLKLKTDIGVCAIVSPEVAPVCLPDPDLVLPSWTECEISGFGRAKEFSAEYAERIKRGYVRLWPNERCVPDALSGRLVTPNMLCAGDTRGLDDACKGDSGGPLVCRNKERMTLVGVVSWGDGCGQRDKPGVYTRVSNYIGWIDGKVKESPV</sequence>
<evidence type="ECO:0000256" key="15">
    <source>
        <dbReference type="PIRSR" id="PIRSR001145-3"/>
    </source>
</evidence>
<feature type="disulfide bond" evidence="15">
    <location>
        <begin position="91"/>
        <end position="101"/>
    </location>
</feature>